<name>A0A1M6HRI5_9BACE</name>
<evidence type="ECO:0000313" key="10">
    <source>
        <dbReference type="Proteomes" id="UP000184192"/>
    </source>
</evidence>
<evidence type="ECO:0000313" key="9">
    <source>
        <dbReference type="EMBL" id="SHJ24796.1"/>
    </source>
</evidence>
<organism evidence="9 10">
    <name type="scientific">Bacteroides stercorirosoris</name>
    <dbReference type="NCBI Taxonomy" id="871324"/>
    <lineage>
        <taxon>Bacteria</taxon>
        <taxon>Pseudomonadati</taxon>
        <taxon>Bacteroidota</taxon>
        <taxon>Bacteroidia</taxon>
        <taxon>Bacteroidales</taxon>
        <taxon>Bacteroidaceae</taxon>
        <taxon>Bacteroides</taxon>
    </lineage>
</organism>
<evidence type="ECO:0000256" key="4">
    <source>
        <dbReference type="ARBA" id="ARBA00023136"/>
    </source>
</evidence>
<keyword evidence="5" id="KW-0998">Cell outer membrane</keyword>
<dbReference type="eggNOG" id="COG0436">
    <property type="taxonomic scope" value="Bacteria"/>
</dbReference>
<dbReference type="Gene3D" id="1.25.40.390">
    <property type="match status" value="1"/>
</dbReference>
<accession>A0A1M6HRI5</accession>
<dbReference type="AlphaFoldDB" id="A0A1M6HRI5"/>
<gene>
    <name evidence="9" type="ORF">SAMN05444350_11952</name>
</gene>
<comment type="similarity">
    <text evidence="2">Belongs to the SusD family.</text>
</comment>
<dbReference type="Pfam" id="PF14322">
    <property type="entry name" value="SusD-like_3"/>
    <property type="match status" value="1"/>
</dbReference>
<evidence type="ECO:0000256" key="5">
    <source>
        <dbReference type="ARBA" id="ARBA00023237"/>
    </source>
</evidence>
<keyword evidence="3 6" id="KW-0732">Signal</keyword>
<evidence type="ECO:0000256" key="6">
    <source>
        <dbReference type="SAM" id="SignalP"/>
    </source>
</evidence>
<dbReference type="Proteomes" id="UP000184192">
    <property type="component" value="Unassembled WGS sequence"/>
</dbReference>
<feature type="chain" id="PRO_5009918171" evidence="6">
    <location>
        <begin position="21"/>
        <end position="603"/>
    </location>
</feature>
<reference evidence="10" key="1">
    <citation type="submission" date="2016-11" db="EMBL/GenBank/DDBJ databases">
        <authorList>
            <person name="Varghese N."/>
            <person name="Submissions S."/>
        </authorList>
    </citation>
    <scope>NUCLEOTIDE SEQUENCE [LARGE SCALE GENOMIC DNA]</scope>
    <source>
        <strain evidence="10">DSM 26884</strain>
    </source>
</reference>
<feature type="domain" description="RagB/SusD" evidence="7">
    <location>
        <begin position="326"/>
        <end position="589"/>
    </location>
</feature>
<dbReference type="InterPro" id="IPR011990">
    <property type="entry name" value="TPR-like_helical_dom_sf"/>
</dbReference>
<dbReference type="PROSITE" id="PS51257">
    <property type="entry name" value="PROKAR_LIPOPROTEIN"/>
    <property type="match status" value="1"/>
</dbReference>
<keyword evidence="10" id="KW-1185">Reference proteome</keyword>
<comment type="subcellular location">
    <subcellularLocation>
        <location evidence="1">Cell outer membrane</location>
    </subcellularLocation>
</comment>
<dbReference type="Pfam" id="PF07980">
    <property type="entry name" value="SusD_RagB"/>
    <property type="match status" value="1"/>
</dbReference>
<evidence type="ECO:0000256" key="3">
    <source>
        <dbReference type="ARBA" id="ARBA00022729"/>
    </source>
</evidence>
<keyword evidence="4" id="KW-0472">Membrane</keyword>
<dbReference type="InterPro" id="IPR033985">
    <property type="entry name" value="SusD-like_N"/>
</dbReference>
<dbReference type="GeneID" id="92713149"/>
<feature type="domain" description="SusD-like N-terminal" evidence="8">
    <location>
        <begin position="81"/>
        <end position="219"/>
    </location>
</feature>
<evidence type="ECO:0000259" key="7">
    <source>
        <dbReference type="Pfam" id="PF07980"/>
    </source>
</evidence>
<protein>
    <submittedName>
        <fullName evidence="9">Starch-binding associating with outer membrane</fullName>
    </submittedName>
</protein>
<dbReference type="EMBL" id="FQZN01000019">
    <property type="protein sequence ID" value="SHJ24796.1"/>
    <property type="molecule type" value="Genomic_DNA"/>
</dbReference>
<dbReference type="GO" id="GO:0009279">
    <property type="term" value="C:cell outer membrane"/>
    <property type="evidence" value="ECO:0007669"/>
    <property type="project" value="UniProtKB-SubCell"/>
</dbReference>
<dbReference type="RefSeq" id="WP_025831278.1">
    <property type="nucleotide sequence ID" value="NZ_FQZN01000019.1"/>
</dbReference>
<feature type="signal peptide" evidence="6">
    <location>
        <begin position="1"/>
        <end position="20"/>
    </location>
</feature>
<proteinExistence type="inferred from homology"/>
<evidence type="ECO:0000259" key="8">
    <source>
        <dbReference type="Pfam" id="PF14322"/>
    </source>
</evidence>
<evidence type="ECO:0000256" key="2">
    <source>
        <dbReference type="ARBA" id="ARBA00006275"/>
    </source>
</evidence>
<dbReference type="SUPFAM" id="SSF48452">
    <property type="entry name" value="TPR-like"/>
    <property type="match status" value="1"/>
</dbReference>
<dbReference type="InterPro" id="IPR012944">
    <property type="entry name" value="SusD_RagB_dom"/>
</dbReference>
<evidence type="ECO:0000256" key="1">
    <source>
        <dbReference type="ARBA" id="ARBA00004442"/>
    </source>
</evidence>
<sequence>MKKINIFLLMVGLLLGTAGCADWLSEDEAPKMTYDYYGTEQGVDAAVAAAYSFLRWGCGGERYDVLTELGTDLFTAGSDGNNKTSFNGYGTQLNPENSILSELWENHYKGISDANIAMDQIRQSDMSESKKMTSLGEMLFIRSFLYFELVQQFGKVPLVTEGSFEIRTDFKRAAIADIYKQIITDLRTAVEYLPEKVDESQKGKATSYAASHLLAKVYLTRGSAVTDVRGQQTTDMDSVLYFAENVIKNSPYRLQKNFADLWDINNMGNSEVIFAVQFTSNPIFNEDGNTFHLYWLPVYDDEAGMERDIFYGRPYKRYCPTDKVLFNLYDRKNDSRFYKSFRWAYMSNYAKTIPIWEQLEDKGEIYFTPDPSKGQIAGKKKFEVGDTAIYYTIEKTGFKKNSIEMKKLRANKSYTYYPYEVHDSKHYPTLIKHMAPNRSSVAEKASSREWVRMRLGETYLIAAEAAGRKGDFDLAAQYINVIRERAAWADGETKTAQYWEVEGGDINDMNSTYDDIKVTAAELSTGDFVSFMLDERGRELLGEICRWEDLVRTEKFYEWVKKYNSEAEAAIKPYHKLRPIPQTHIDRLDPVGPIEEEQNEGYY</sequence>